<dbReference type="InterPro" id="IPR039683">
    <property type="entry name" value="Lsm12-like"/>
</dbReference>
<protein>
    <recommendedName>
        <fullName evidence="6">LSM12 anticodon-binding domain-containing protein</fullName>
    </recommendedName>
</protein>
<dbReference type="Pfam" id="PF09793">
    <property type="entry name" value="AD"/>
    <property type="match status" value="1"/>
</dbReference>
<dbReference type="GeneID" id="106670138"/>
<keyword evidence="5" id="KW-1185">Reference proteome</keyword>
<dbReference type="PROSITE" id="PS52001">
    <property type="entry name" value="AD"/>
    <property type="match status" value="1"/>
</dbReference>
<dbReference type="EnsemblMetazoa" id="XM_014400215.2">
    <property type="protein sequence ID" value="XP_014255701.1"/>
    <property type="gene ID" value="LOC106670138"/>
</dbReference>
<reference evidence="4" key="1">
    <citation type="submission" date="2022-01" db="UniProtKB">
        <authorList>
            <consortium name="EnsemblMetazoa"/>
        </authorList>
    </citation>
    <scope>IDENTIFICATION</scope>
</reference>
<comment type="similarity">
    <text evidence="1">Belongs to the LSM12 family.</text>
</comment>
<dbReference type="PROSITE" id="PS52002">
    <property type="entry name" value="SM"/>
    <property type="match status" value="1"/>
</dbReference>
<dbReference type="Pfam" id="PF21166">
    <property type="entry name" value="LSM12_LSM"/>
    <property type="match status" value="1"/>
</dbReference>
<evidence type="ECO:0000259" key="3">
    <source>
        <dbReference type="PROSITE" id="PS52002"/>
    </source>
</evidence>
<dbReference type="InterPro" id="IPR048478">
    <property type="entry name" value="LSM12_LSM"/>
</dbReference>
<dbReference type="AlphaFoldDB" id="A0A8I6TGG6"/>
<dbReference type="InterPro" id="IPR019181">
    <property type="entry name" value="LSM12_ABD"/>
</dbReference>
<evidence type="ECO:0000256" key="1">
    <source>
        <dbReference type="ARBA" id="ARBA00006359"/>
    </source>
</evidence>
<dbReference type="InterPro" id="IPR047574">
    <property type="entry name" value="AD"/>
</dbReference>
<feature type="domain" description="Sm" evidence="3">
    <location>
        <begin position="1"/>
        <end position="71"/>
    </location>
</feature>
<evidence type="ECO:0000313" key="4">
    <source>
        <dbReference type="EnsemblMetazoa" id="XP_014255701.1"/>
    </source>
</evidence>
<feature type="domain" description="AD" evidence="2">
    <location>
        <begin position="79"/>
        <end position="174"/>
    </location>
</feature>
<sequence>MAGVSEYFAIGSIVACKTCYNKVLEGEVQAFDPQTKMLVLKCPASNNRPRCNNVYIVNLSLVSDVEVKKEVTAPPEPTKPLNLQRINNRVRNNIEQKKCLVAAIKAGVTHEGMLLFHTISKTINETTWQGPNILIMNQVTITPPYKTENIKGDCHSKAYKHIRKVVEKHLKDMQLMNSKQECENKLTGVSSTAGAMAHSQ</sequence>
<dbReference type="KEGG" id="clec:106670138"/>
<dbReference type="GO" id="GO:0003723">
    <property type="term" value="F:RNA binding"/>
    <property type="evidence" value="ECO:0007669"/>
    <property type="project" value="InterPro"/>
</dbReference>
<dbReference type="RefSeq" id="XP_014255701.1">
    <property type="nucleotide sequence ID" value="XM_014400215.2"/>
</dbReference>
<dbReference type="PANTHER" id="PTHR13542">
    <property type="entry name" value="LSM12 HOMOLOG"/>
    <property type="match status" value="1"/>
</dbReference>
<organism evidence="4 5">
    <name type="scientific">Cimex lectularius</name>
    <name type="common">Bed bug</name>
    <name type="synonym">Acanthia lectularia</name>
    <dbReference type="NCBI Taxonomy" id="79782"/>
    <lineage>
        <taxon>Eukaryota</taxon>
        <taxon>Metazoa</taxon>
        <taxon>Ecdysozoa</taxon>
        <taxon>Arthropoda</taxon>
        <taxon>Hexapoda</taxon>
        <taxon>Insecta</taxon>
        <taxon>Pterygota</taxon>
        <taxon>Neoptera</taxon>
        <taxon>Paraneoptera</taxon>
        <taxon>Hemiptera</taxon>
        <taxon>Heteroptera</taxon>
        <taxon>Panheteroptera</taxon>
        <taxon>Cimicomorpha</taxon>
        <taxon>Cimicidae</taxon>
        <taxon>Cimex</taxon>
    </lineage>
</organism>
<proteinExistence type="inferred from homology"/>
<accession>A0A8I6TGG6</accession>
<evidence type="ECO:0000313" key="5">
    <source>
        <dbReference type="Proteomes" id="UP000494040"/>
    </source>
</evidence>
<dbReference type="InterPro" id="IPR047575">
    <property type="entry name" value="Sm"/>
</dbReference>
<dbReference type="OMA" id="FEGELYC"/>
<dbReference type="CDD" id="cd01735">
    <property type="entry name" value="LSm12_N"/>
    <property type="match status" value="1"/>
</dbReference>
<dbReference type="OrthoDB" id="1057137at2759"/>
<dbReference type="SMART" id="SM00995">
    <property type="entry name" value="AD"/>
    <property type="match status" value="1"/>
</dbReference>
<dbReference type="Proteomes" id="UP000494040">
    <property type="component" value="Unassembled WGS sequence"/>
</dbReference>
<evidence type="ECO:0008006" key="6">
    <source>
        <dbReference type="Google" id="ProtNLM"/>
    </source>
</evidence>
<evidence type="ECO:0000259" key="2">
    <source>
        <dbReference type="PROSITE" id="PS52001"/>
    </source>
</evidence>
<name>A0A8I6TGG6_CIMLE</name>